<dbReference type="Gene3D" id="3.40.190.10">
    <property type="entry name" value="Periplasmic binding protein-like II"/>
    <property type="match status" value="2"/>
</dbReference>
<dbReference type="RefSeq" id="WP_114075337.1">
    <property type="nucleotide sequence ID" value="NZ_CP030918.1"/>
</dbReference>
<dbReference type="SMART" id="SM00062">
    <property type="entry name" value="PBPb"/>
    <property type="match status" value="1"/>
</dbReference>
<keyword evidence="5" id="KW-1185">Reference proteome</keyword>
<dbReference type="Proteomes" id="UP000252023">
    <property type="component" value="Chromosome"/>
</dbReference>
<dbReference type="SUPFAM" id="SSF53850">
    <property type="entry name" value="Periplasmic binding protein-like II"/>
    <property type="match status" value="1"/>
</dbReference>
<dbReference type="KEGG" id="pars:DRW48_04310"/>
<feature type="domain" description="Solute-binding protein family 3/N-terminal" evidence="3">
    <location>
        <begin position="37"/>
        <end position="260"/>
    </location>
</feature>
<gene>
    <name evidence="4" type="ORF">DRW48_04310</name>
</gene>
<dbReference type="Pfam" id="PF00497">
    <property type="entry name" value="SBP_bac_3"/>
    <property type="match status" value="1"/>
</dbReference>
<dbReference type="PANTHER" id="PTHR35936:SF17">
    <property type="entry name" value="ARGININE-BINDING EXTRACELLULAR PROTEIN ARTP"/>
    <property type="match status" value="1"/>
</dbReference>
<evidence type="ECO:0000259" key="3">
    <source>
        <dbReference type="SMART" id="SM00062"/>
    </source>
</evidence>
<dbReference type="EMBL" id="CP030918">
    <property type="protein sequence ID" value="AXC49018.1"/>
    <property type="molecule type" value="Genomic_DNA"/>
</dbReference>
<evidence type="ECO:0000256" key="1">
    <source>
        <dbReference type="ARBA" id="ARBA00022729"/>
    </source>
</evidence>
<feature type="chain" id="PRO_5016880153" evidence="2">
    <location>
        <begin position="27"/>
        <end position="270"/>
    </location>
</feature>
<sequence>MSVHTTLKSALIGLAALGLTVTGALADQLDDIKAAGKITVATEMHYAPFDILENGQYVGFNRDLFDEIAKELGVTPEYQDLPWTAILPGLEVKKFDFVTAPVTYTPERAERYAFTAPISDATVMMVQKAGGALTKPEDAKGKTVGAQQGTAQLAQLEAFGKKIGGITIKEYASTDEAYADVAAGRLDAAVASAPLINYMVKQRPEVFAAVNPPFGDPTYFGFVARKEGTETLIKAINDAMAKMQADGRFAKIQEKWIGAKTELPTEMPKL</sequence>
<feature type="signal peptide" evidence="2">
    <location>
        <begin position="1"/>
        <end position="26"/>
    </location>
</feature>
<accession>A0A344PI13</accession>
<proteinExistence type="predicted"/>
<evidence type="ECO:0000256" key="2">
    <source>
        <dbReference type="SAM" id="SignalP"/>
    </source>
</evidence>
<protein>
    <submittedName>
        <fullName evidence="4">Amino acid ABC transporter</fullName>
    </submittedName>
</protein>
<dbReference type="OrthoDB" id="9814231at2"/>
<evidence type="ECO:0000313" key="4">
    <source>
        <dbReference type="EMBL" id="AXC49018.1"/>
    </source>
</evidence>
<evidence type="ECO:0000313" key="5">
    <source>
        <dbReference type="Proteomes" id="UP000252023"/>
    </source>
</evidence>
<dbReference type="InterPro" id="IPR001638">
    <property type="entry name" value="Solute-binding_3/MltF_N"/>
</dbReference>
<dbReference type="AlphaFoldDB" id="A0A344PI13"/>
<name>A0A344PI13_9RHOB</name>
<dbReference type="PANTHER" id="PTHR35936">
    <property type="entry name" value="MEMBRANE-BOUND LYTIC MUREIN TRANSGLYCOSYLASE F"/>
    <property type="match status" value="1"/>
</dbReference>
<keyword evidence="1 2" id="KW-0732">Signal</keyword>
<organism evidence="4 5">
    <name type="scientific">Paracoccus suum</name>
    <dbReference type="NCBI Taxonomy" id="2259340"/>
    <lineage>
        <taxon>Bacteria</taxon>
        <taxon>Pseudomonadati</taxon>
        <taxon>Pseudomonadota</taxon>
        <taxon>Alphaproteobacteria</taxon>
        <taxon>Rhodobacterales</taxon>
        <taxon>Paracoccaceae</taxon>
        <taxon>Paracoccus</taxon>
    </lineage>
</organism>
<reference evidence="5" key="1">
    <citation type="submission" date="2018-07" db="EMBL/GenBank/DDBJ databases">
        <title>Genome sequencing of Paracoccus sp. SC2-6.</title>
        <authorList>
            <person name="Heo J."/>
            <person name="Kim S.-J."/>
            <person name="Kwon S.-W."/>
        </authorList>
    </citation>
    <scope>NUCLEOTIDE SEQUENCE [LARGE SCALE GENOMIC DNA]</scope>
    <source>
        <strain evidence="5">SC2-6</strain>
    </source>
</reference>